<feature type="domain" description="Glycoside hydrolase family 2 catalytic" evidence="5">
    <location>
        <begin position="6"/>
        <end position="129"/>
    </location>
</feature>
<organism evidence="6 7">
    <name type="scientific">Clostridium perfringens</name>
    <dbReference type="NCBI Taxonomy" id="1502"/>
    <lineage>
        <taxon>Bacteria</taxon>
        <taxon>Bacillati</taxon>
        <taxon>Bacillota</taxon>
        <taxon>Clostridia</taxon>
        <taxon>Eubacteriales</taxon>
        <taxon>Clostridiaceae</taxon>
        <taxon>Clostridium</taxon>
    </lineage>
</organism>
<reference evidence="6" key="1">
    <citation type="submission" date="2019-11" db="EMBL/GenBank/DDBJ databases">
        <title>Characterization of Clostridium perfringens isolates from swine manure treated agricultural soils.</title>
        <authorList>
            <person name="Wushke S.T."/>
        </authorList>
    </citation>
    <scope>NUCLEOTIDE SEQUENCE</scope>
    <source>
        <strain evidence="6">X62</strain>
    </source>
</reference>
<evidence type="ECO:0000256" key="3">
    <source>
        <dbReference type="ARBA" id="ARBA00022801"/>
    </source>
</evidence>
<protein>
    <recommendedName>
        <fullName evidence="2">beta-galactosidase</fullName>
        <ecNumber evidence="2">3.2.1.23</ecNumber>
    </recommendedName>
</protein>
<dbReference type="GO" id="GO:0009341">
    <property type="term" value="C:beta-galactosidase complex"/>
    <property type="evidence" value="ECO:0007669"/>
    <property type="project" value="TreeGrafter"/>
</dbReference>
<dbReference type="Gene3D" id="3.20.20.80">
    <property type="entry name" value="Glycosidases"/>
    <property type="match status" value="1"/>
</dbReference>
<feature type="non-terminal residue" evidence="6">
    <location>
        <position position="1"/>
    </location>
</feature>
<keyword evidence="3 6" id="KW-0378">Hydrolase</keyword>
<dbReference type="SUPFAM" id="SSF51445">
    <property type="entry name" value="(Trans)glycosidases"/>
    <property type="match status" value="1"/>
</dbReference>
<dbReference type="EMBL" id="WNUR01000659">
    <property type="protein sequence ID" value="MDZ7542962.1"/>
    <property type="molecule type" value="Genomic_DNA"/>
</dbReference>
<dbReference type="InterPro" id="IPR006101">
    <property type="entry name" value="Glyco_hydro_2"/>
</dbReference>
<keyword evidence="4" id="KW-0326">Glycosidase</keyword>
<proteinExistence type="predicted"/>
<dbReference type="AlphaFoldDB" id="A0AAW9KDU1"/>
<comment type="catalytic activity">
    <reaction evidence="1">
        <text>Hydrolysis of terminal non-reducing beta-D-galactose residues in beta-D-galactosides.</text>
        <dbReference type="EC" id="3.2.1.23"/>
    </reaction>
</comment>
<comment type="caution">
    <text evidence="6">The sequence shown here is derived from an EMBL/GenBank/DDBJ whole genome shotgun (WGS) entry which is preliminary data.</text>
</comment>
<evidence type="ECO:0000256" key="2">
    <source>
        <dbReference type="ARBA" id="ARBA00012756"/>
    </source>
</evidence>
<accession>A0AAW9KDU1</accession>
<dbReference type="InterPro" id="IPR017853">
    <property type="entry name" value="GH"/>
</dbReference>
<dbReference type="PROSITE" id="PS00719">
    <property type="entry name" value="GLYCOSYL_HYDROL_F2_1"/>
    <property type="match status" value="1"/>
</dbReference>
<gene>
    <name evidence="6" type="ORF">GNF83_17595</name>
</gene>
<dbReference type="Pfam" id="PF02836">
    <property type="entry name" value="Glyco_hydro_2_C"/>
    <property type="match status" value="1"/>
</dbReference>
<evidence type="ECO:0000259" key="5">
    <source>
        <dbReference type="Pfam" id="PF02836"/>
    </source>
</evidence>
<dbReference type="Proteomes" id="UP001288944">
    <property type="component" value="Unassembled WGS sequence"/>
</dbReference>
<dbReference type="InterPro" id="IPR023230">
    <property type="entry name" value="Glyco_hydro_2_CS"/>
</dbReference>
<dbReference type="GO" id="GO:0005990">
    <property type="term" value="P:lactose catabolic process"/>
    <property type="evidence" value="ECO:0007669"/>
    <property type="project" value="TreeGrafter"/>
</dbReference>
<dbReference type="GO" id="GO:0004565">
    <property type="term" value="F:beta-galactosidase activity"/>
    <property type="evidence" value="ECO:0007669"/>
    <property type="project" value="UniProtKB-EC"/>
</dbReference>
<dbReference type="PRINTS" id="PR00132">
    <property type="entry name" value="GLHYDRLASE2"/>
</dbReference>
<evidence type="ECO:0000313" key="7">
    <source>
        <dbReference type="Proteomes" id="UP001288944"/>
    </source>
</evidence>
<dbReference type="PANTHER" id="PTHR46323">
    <property type="entry name" value="BETA-GALACTOSIDASE"/>
    <property type="match status" value="1"/>
</dbReference>
<name>A0AAW9KDU1_CLOPF</name>
<sequence>LPDSARTLTEESMIKDIELMKQNNINSVRSSHYPNDPRWYDLCNEYGLYVMDEANLETHGRLDEIPQSRPEWKEAVIDRQRSMLERSKNETSIIMWSLGNESSGGKNFEHAANWIREKDPTRPIHYEPYRDVADVYGRMY</sequence>
<evidence type="ECO:0000256" key="4">
    <source>
        <dbReference type="ARBA" id="ARBA00023295"/>
    </source>
</evidence>
<dbReference type="PANTHER" id="PTHR46323:SF2">
    <property type="entry name" value="BETA-GALACTOSIDASE"/>
    <property type="match status" value="1"/>
</dbReference>
<dbReference type="EC" id="3.2.1.23" evidence="2"/>
<dbReference type="InterPro" id="IPR050347">
    <property type="entry name" value="Bact_Beta-galactosidase"/>
</dbReference>
<dbReference type="InterPro" id="IPR006103">
    <property type="entry name" value="Glyco_hydro_2_cat"/>
</dbReference>
<feature type="non-terminal residue" evidence="6">
    <location>
        <position position="140"/>
    </location>
</feature>
<evidence type="ECO:0000256" key="1">
    <source>
        <dbReference type="ARBA" id="ARBA00001412"/>
    </source>
</evidence>
<evidence type="ECO:0000313" key="6">
    <source>
        <dbReference type="EMBL" id="MDZ7542962.1"/>
    </source>
</evidence>